<gene>
    <name evidence="7" type="primary">LOC111466537</name>
</gene>
<evidence type="ECO:0000313" key="6">
    <source>
        <dbReference type="Proteomes" id="UP000504608"/>
    </source>
</evidence>
<evidence type="ECO:0000313" key="7">
    <source>
        <dbReference type="RefSeq" id="XP_022967006.1"/>
    </source>
</evidence>
<dbReference type="InterPro" id="IPR004207">
    <property type="entry name" value="Fd_thioredoxin_Rdtase_alpha"/>
</dbReference>
<proteinExistence type="inferred from homology"/>
<name>A0A6J1HQV7_CUCMA</name>
<keyword evidence="6" id="KW-1185">Reference proteome</keyword>
<dbReference type="Pfam" id="PF02941">
    <property type="entry name" value="FeThRed_A"/>
    <property type="match status" value="1"/>
</dbReference>
<dbReference type="GeneID" id="111466537"/>
<evidence type="ECO:0000259" key="5">
    <source>
        <dbReference type="Pfam" id="PF02941"/>
    </source>
</evidence>
<evidence type="ECO:0000256" key="1">
    <source>
        <dbReference type="ARBA" id="ARBA00023002"/>
    </source>
</evidence>
<accession>A0A6J1HQV7</accession>
<comment type="function">
    <text evidence="3">Variable subunit of the ferredoxin-thioredoxin reductase (FTR), which catalyzes the two-electron reduction of thioredoxins by the electrons provided by reduced ferredoxin.</text>
</comment>
<evidence type="ECO:0000256" key="4">
    <source>
        <dbReference type="ARBA" id="ARBA00034490"/>
    </source>
</evidence>
<comment type="similarity">
    <text evidence="4">Belongs to the ferredoxin thioredoxin reductase alpha subunit family.</text>
</comment>
<dbReference type="PANTHER" id="PTHR46937:SF4">
    <property type="entry name" value="FERREDOXIN-THIOREDOXIN REDUCTASE SUBUNIT A1, CHLOROPLASTIC"/>
    <property type="match status" value="1"/>
</dbReference>
<protein>
    <submittedName>
        <fullName evidence="7">Ferredoxin-thioredoxin reductase, variable chain-like</fullName>
    </submittedName>
</protein>
<dbReference type="RefSeq" id="XP_022967006.1">
    <property type="nucleotide sequence ID" value="XM_023111238.1"/>
</dbReference>
<dbReference type="InterPro" id="IPR008990">
    <property type="entry name" value="Elect_transpt_acc-like_dom_sf"/>
</dbReference>
<dbReference type="OrthoDB" id="1916328at2759"/>
<dbReference type="Gene3D" id="2.30.30.50">
    <property type="match status" value="1"/>
</dbReference>
<sequence length="181" mass="19043">MISIASSVGVIPSPVTASASAASRPTCSLTVATSVDVKSSYSSSVSSLSSVVANPFNCLIGRGRRVCSEVTVKSDSRGSSSATVVSAAATSLSEEETGEAAATRIGAKVRVKVPLKVYHVAKLPEANLEGMEGVLKDYVRVWKGKHVSANLPYKVEFVVPVEGRPPVKFVAHLKEDEFEYV</sequence>
<dbReference type="Proteomes" id="UP000504608">
    <property type="component" value="Unplaced"/>
</dbReference>
<evidence type="ECO:0000256" key="3">
    <source>
        <dbReference type="ARBA" id="ARBA00034474"/>
    </source>
</evidence>
<dbReference type="AlphaFoldDB" id="A0A6J1HQV7"/>
<dbReference type="PANTHER" id="PTHR46937">
    <property type="entry name" value="FERREDOXIN-THIOREDOXIN REDUCTASE, VARIABLE CHAIN"/>
    <property type="match status" value="1"/>
</dbReference>
<dbReference type="SUPFAM" id="SSF50090">
    <property type="entry name" value="Electron transport accessory proteins"/>
    <property type="match status" value="1"/>
</dbReference>
<organism evidence="6 7">
    <name type="scientific">Cucurbita maxima</name>
    <name type="common">Pumpkin</name>
    <name type="synonym">Winter squash</name>
    <dbReference type="NCBI Taxonomy" id="3661"/>
    <lineage>
        <taxon>Eukaryota</taxon>
        <taxon>Viridiplantae</taxon>
        <taxon>Streptophyta</taxon>
        <taxon>Embryophyta</taxon>
        <taxon>Tracheophyta</taxon>
        <taxon>Spermatophyta</taxon>
        <taxon>Magnoliopsida</taxon>
        <taxon>eudicotyledons</taxon>
        <taxon>Gunneridae</taxon>
        <taxon>Pentapetalae</taxon>
        <taxon>rosids</taxon>
        <taxon>fabids</taxon>
        <taxon>Cucurbitales</taxon>
        <taxon>Cucurbitaceae</taxon>
        <taxon>Cucurbiteae</taxon>
        <taxon>Cucurbita</taxon>
    </lineage>
</organism>
<feature type="domain" description="Ferredoxin thioredoxin reductase alpha chain" evidence="5">
    <location>
        <begin position="105"/>
        <end position="177"/>
    </location>
</feature>
<evidence type="ECO:0000256" key="2">
    <source>
        <dbReference type="ARBA" id="ARBA00026011"/>
    </source>
</evidence>
<dbReference type="GO" id="GO:0015979">
    <property type="term" value="P:photosynthesis"/>
    <property type="evidence" value="ECO:0007669"/>
    <property type="project" value="InterPro"/>
</dbReference>
<dbReference type="KEGG" id="cmax:111466537"/>
<reference evidence="7" key="1">
    <citation type="submission" date="2025-08" db="UniProtKB">
        <authorList>
            <consortium name="RefSeq"/>
        </authorList>
    </citation>
    <scope>IDENTIFICATION</scope>
    <source>
        <tissue evidence="7">Young leaves</tissue>
    </source>
</reference>
<comment type="subunit">
    <text evidence="2">Heterodimer of subunit A (variable subunit) and subunit B (catalytic subunit). Heterodimeric FTR forms a complex with ferredoxin and thioredoxin.</text>
</comment>
<dbReference type="InterPro" id="IPR044166">
    <property type="entry name" value="FTRV"/>
</dbReference>
<keyword evidence="1" id="KW-0560">Oxidoreductase</keyword>
<dbReference type="GO" id="GO:0016491">
    <property type="term" value="F:oxidoreductase activity"/>
    <property type="evidence" value="ECO:0007669"/>
    <property type="project" value="UniProtKB-KW"/>
</dbReference>